<proteinExistence type="predicted"/>
<accession>A0AAV9P3I5</accession>
<sequence>MEGMALHRPDNGTSSPEMVARLPKLIYGKGEKDHDTVVKEAITRITTFDDTTFDNTTVHDETINKVALDTVVAMSETGAADAPQKSTDTTCHLLRLRGELRNRIFELSIASEGCYSGHVGIESRISKGRLLRRACPQPPALASTCKQVRHELLSALYGGRKIMLSSYTMQSEQILKLFAGTSRSWFPYLRHITITIYARKIEIAYLSMHVAETEKLVVNVQNHSGEPVAFCTCGVSRHAA</sequence>
<dbReference type="GeneID" id="89929121"/>
<comment type="caution">
    <text evidence="1">The sequence shown here is derived from an EMBL/GenBank/DDBJ whole genome shotgun (WGS) entry which is preliminary data.</text>
</comment>
<protein>
    <submittedName>
        <fullName evidence="1">Uncharacterized protein</fullName>
    </submittedName>
</protein>
<dbReference type="RefSeq" id="XP_064656864.1">
    <property type="nucleotide sequence ID" value="XM_064805022.1"/>
</dbReference>
<organism evidence="1 2">
    <name type="scientific">Saxophila tyrrhenica</name>
    <dbReference type="NCBI Taxonomy" id="1690608"/>
    <lineage>
        <taxon>Eukaryota</taxon>
        <taxon>Fungi</taxon>
        <taxon>Dikarya</taxon>
        <taxon>Ascomycota</taxon>
        <taxon>Pezizomycotina</taxon>
        <taxon>Dothideomycetes</taxon>
        <taxon>Dothideomycetidae</taxon>
        <taxon>Mycosphaerellales</taxon>
        <taxon>Extremaceae</taxon>
        <taxon>Saxophila</taxon>
    </lineage>
</organism>
<dbReference type="AlphaFoldDB" id="A0AAV9P3I5"/>
<evidence type="ECO:0000313" key="1">
    <source>
        <dbReference type="EMBL" id="KAK5167056.1"/>
    </source>
</evidence>
<evidence type="ECO:0000313" key="2">
    <source>
        <dbReference type="Proteomes" id="UP001337655"/>
    </source>
</evidence>
<reference evidence="1 2" key="1">
    <citation type="submission" date="2023-08" db="EMBL/GenBank/DDBJ databases">
        <title>Black Yeasts Isolated from many extreme environments.</title>
        <authorList>
            <person name="Coleine C."/>
            <person name="Stajich J.E."/>
            <person name="Selbmann L."/>
        </authorList>
    </citation>
    <scope>NUCLEOTIDE SEQUENCE [LARGE SCALE GENOMIC DNA]</scope>
    <source>
        <strain evidence="1 2">CCFEE 5935</strain>
    </source>
</reference>
<name>A0AAV9P3I5_9PEZI</name>
<dbReference type="EMBL" id="JAVRRT010000012">
    <property type="protein sequence ID" value="KAK5167056.1"/>
    <property type="molecule type" value="Genomic_DNA"/>
</dbReference>
<dbReference type="Proteomes" id="UP001337655">
    <property type="component" value="Unassembled WGS sequence"/>
</dbReference>
<keyword evidence="2" id="KW-1185">Reference proteome</keyword>
<gene>
    <name evidence="1" type="ORF">LTR77_007786</name>
</gene>